<sequence length="1005" mass="95667">MQFFARSLFRTALLLLGGLGLAALSHAQTCSIPGRAGTATINAQPNTFFPGTGSPTAGATAIAVGAGTGVNSAISAGDLLLIIQMQGADINTTDSNAYGAGTTAAGVTNTVAFGASGYAGGVSANLVAGNYEWAVATSSVTFAAGGTINLSAPLANAYFTRASSTTQTRQAFQVIRVPQYANLTLSGGLTVQAWNGSTGGVLVLEATGDISLGGQTINGNGQGFRGAGGVNVAANGTCTGAYNTTGCQSYVSLISASLGGSKGEGIAGTPARIYTGDPTGTGTGVVTAGTVDGYPAGEASRGAPGNAGGGGNQHNGGGGGGGNGGAGGKGGNTWNSSVVGFAGLALGAFGGSPAGNSASRWIMGGGGGAGDIGGNTTTSPDGSGGAGGALIILRASRVVGAGTINVNGAPGQRSRATDAGGGGGAGGTVVVAVGSGGLSGALTVNANGGAGGAYQGGSAEQDGPGAGGGGGVLVTNASGITFSAAGGAAGASNTTAGCAGTSCGATAGAATAGSAGYAITSPGVQVGYECLPNLAVTKATSTPIVTSSTGATAAYTIVVTNTGGAARFVNVLDTALPPGWTLSAAPTYTYNPVTPLAAGRLSSGAETSAINTSSTWAVGATPLTVPATGSNTLTWSSFAVAPVTGGVPAVVTISFVANIPNTAAVGTYHNGAGVTFLDPTRAAASTRTVSPATNVSANRTTAAYSANTTYNSYAGGTPNVGGSNYDGSQTGPTTEDVQLVPDFSITKTAPATATPGTTFTYTITPRNNGRAIGTQTYTVSQASDVTLANVPSVLGSNPLTVTDTLPAGVTISTAFNGTGWTCTGTAPVVCTLANANAYPIAATTSFAAITGTVTVTAVCSPSIPPLTNTVAVSSPVGESVTSNNTATAVTAFNCVSTNLGITKTDALGTLTAGGTVSYTITVKSTGAAANGSVLTDTPSTGLVCTAVTCTSAINGAACPTVGAGAGQLSIANLIAPGTGVALNTLPNNGTITFAVTCSVTATGLP</sequence>
<accession>A0ABW1U6E9</accession>
<gene>
    <name evidence="3" type="ORF">ACFQND_25610</name>
</gene>
<evidence type="ECO:0000313" key="3">
    <source>
        <dbReference type="EMBL" id="MFC6284617.1"/>
    </source>
</evidence>
<dbReference type="RefSeq" id="WP_371435113.1">
    <property type="nucleotide sequence ID" value="NZ_JBHSRS010000084.1"/>
</dbReference>
<feature type="compositionally biased region" description="Gly residues" evidence="1">
    <location>
        <begin position="305"/>
        <end position="328"/>
    </location>
</feature>
<dbReference type="Proteomes" id="UP001596270">
    <property type="component" value="Unassembled WGS sequence"/>
</dbReference>
<protein>
    <submittedName>
        <fullName evidence="3">Beta strand repeat-containing protein</fullName>
    </submittedName>
</protein>
<organism evidence="3 4">
    <name type="scientific">Polaromonas aquatica</name>
    <dbReference type="NCBI Taxonomy" id="332657"/>
    <lineage>
        <taxon>Bacteria</taxon>
        <taxon>Pseudomonadati</taxon>
        <taxon>Pseudomonadota</taxon>
        <taxon>Betaproteobacteria</taxon>
        <taxon>Burkholderiales</taxon>
        <taxon>Comamonadaceae</taxon>
        <taxon>Polaromonas</taxon>
    </lineage>
</organism>
<dbReference type="NCBIfam" id="TIGR01451">
    <property type="entry name" value="B_ant_repeat"/>
    <property type="match status" value="1"/>
</dbReference>
<proteinExistence type="predicted"/>
<dbReference type="EMBL" id="JBHSRS010000084">
    <property type="protein sequence ID" value="MFC6284617.1"/>
    <property type="molecule type" value="Genomic_DNA"/>
</dbReference>
<reference evidence="4" key="1">
    <citation type="journal article" date="2019" name="Int. J. Syst. Evol. Microbiol.">
        <title>The Global Catalogue of Microorganisms (GCM) 10K type strain sequencing project: providing services to taxonomists for standard genome sequencing and annotation.</title>
        <authorList>
            <consortium name="The Broad Institute Genomics Platform"/>
            <consortium name="The Broad Institute Genome Sequencing Center for Infectious Disease"/>
            <person name="Wu L."/>
            <person name="Ma J."/>
        </authorList>
    </citation>
    <scope>NUCLEOTIDE SEQUENCE [LARGE SCALE GENOMIC DNA]</scope>
    <source>
        <strain evidence="4">CCUG 39402</strain>
    </source>
</reference>
<feature type="region of interest" description="Disordered" evidence="1">
    <location>
        <begin position="295"/>
        <end position="328"/>
    </location>
</feature>
<name>A0ABW1U6E9_9BURK</name>
<evidence type="ECO:0000313" key="4">
    <source>
        <dbReference type="Proteomes" id="UP001596270"/>
    </source>
</evidence>
<dbReference type="InterPro" id="IPR047589">
    <property type="entry name" value="DUF11_rpt"/>
</dbReference>
<evidence type="ECO:0000256" key="2">
    <source>
        <dbReference type="SAM" id="SignalP"/>
    </source>
</evidence>
<feature type="signal peptide" evidence="2">
    <location>
        <begin position="1"/>
        <end position="27"/>
    </location>
</feature>
<comment type="caution">
    <text evidence="3">The sequence shown here is derived from an EMBL/GenBank/DDBJ whole genome shotgun (WGS) entry which is preliminary data.</text>
</comment>
<evidence type="ECO:0000256" key="1">
    <source>
        <dbReference type="SAM" id="MobiDB-lite"/>
    </source>
</evidence>
<keyword evidence="4" id="KW-1185">Reference proteome</keyword>
<keyword evidence="2" id="KW-0732">Signal</keyword>
<feature type="chain" id="PRO_5045810825" evidence="2">
    <location>
        <begin position="28"/>
        <end position="1005"/>
    </location>
</feature>